<keyword evidence="5" id="KW-0297">G-protein coupled receptor</keyword>
<keyword evidence="5" id="KW-0675">Receptor</keyword>
<organism evidence="8 9">
    <name type="scientific">Porites lobata</name>
    <dbReference type="NCBI Taxonomy" id="104759"/>
    <lineage>
        <taxon>Eukaryota</taxon>
        <taxon>Metazoa</taxon>
        <taxon>Cnidaria</taxon>
        <taxon>Anthozoa</taxon>
        <taxon>Hexacorallia</taxon>
        <taxon>Scleractinia</taxon>
        <taxon>Fungiina</taxon>
        <taxon>Poritidae</taxon>
        <taxon>Porites</taxon>
    </lineage>
</organism>
<feature type="transmembrane region" description="Helical" evidence="6">
    <location>
        <begin position="237"/>
        <end position="257"/>
    </location>
</feature>
<evidence type="ECO:0000256" key="3">
    <source>
        <dbReference type="ARBA" id="ARBA00022989"/>
    </source>
</evidence>
<feature type="transmembrane region" description="Helical" evidence="6">
    <location>
        <begin position="497"/>
        <end position="520"/>
    </location>
</feature>
<feature type="transmembrane region" description="Helical" evidence="6">
    <location>
        <begin position="626"/>
        <end position="646"/>
    </location>
</feature>
<evidence type="ECO:0000256" key="1">
    <source>
        <dbReference type="ARBA" id="ARBA00004370"/>
    </source>
</evidence>
<dbReference type="PRINTS" id="PR00237">
    <property type="entry name" value="GPCRRHODOPSN"/>
</dbReference>
<evidence type="ECO:0000313" key="8">
    <source>
        <dbReference type="EMBL" id="CAH3119317.1"/>
    </source>
</evidence>
<name>A0ABN8NSJ5_9CNID</name>
<comment type="similarity">
    <text evidence="5">Belongs to the G-protein coupled receptor 1 family.</text>
</comment>
<gene>
    <name evidence="8" type="ORF">PLOB_00027297</name>
</gene>
<dbReference type="EMBL" id="CALNXK010000033">
    <property type="protein sequence ID" value="CAH3119317.1"/>
    <property type="molecule type" value="Genomic_DNA"/>
</dbReference>
<keyword evidence="5" id="KW-0807">Transducer</keyword>
<evidence type="ECO:0000259" key="7">
    <source>
        <dbReference type="PROSITE" id="PS50262"/>
    </source>
</evidence>
<keyword evidence="4 6" id="KW-0472">Membrane</keyword>
<reference evidence="8 9" key="1">
    <citation type="submission" date="2022-05" db="EMBL/GenBank/DDBJ databases">
        <authorList>
            <consortium name="Genoscope - CEA"/>
            <person name="William W."/>
        </authorList>
    </citation>
    <scope>NUCLEOTIDE SEQUENCE [LARGE SCALE GENOMIC DNA]</scope>
</reference>
<feature type="domain" description="G-protein coupled receptors family 1 profile" evidence="7">
    <location>
        <begin position="394"/>
        <end position="645"/>
    </location>
</feature>
<proteinExistence type="inferred from homology"/>
<feature type="transmembrane region" description="Helical" evidence="6">
    <location>
        <begin position="85"/>
        <end position="107"/>
    </location>
</feature>
<dbReference type="Proteomes" id="UP001159405">
    <property type="component" value="Unassembled WGS sequence"/>
</dbReference>
<feature type="transmembrane region" description="Helical" evidence="6">
    <location>
        <begin position="415"/>
        <end position="435"/>
    </location>
</feature>
<dbReference type="Gene3D" id="1.20.1070.10">
    <property type="entry name" value="Rhodopsin 7-helix transmembrane proteins"/>
    <property type="match status" value="2"/>
</dbReference>
<protein>
    <recommendedName>
        <fullName evidence="7">G-protein coupled receptors family 1 profile domain-containing protein</fullName>
    </recommendedName>
</protein>
<feature type="transmembrane region" description="Helical" evidence="6">
    <location>
        <begin position="378"/>
        <end position="403"/>
    </location>
</feature>
<evidence type="ECO:0000313" key="9">
    <source>
        <dbReference type="Proteomes" id="UP001159405"/>
    </source>
</evidence>
<feature type="transmembrane region" description="Helical" evidence="6">
    <location>
        <begin position="48"/>
        <end position="73"/>
    </location>
</feature>
<dbReference type="PANTHER" id="PTHR45698:SF1">
    <property type="entry name" value="TRACE AMINE-ASSOCIATED RECEPTOR 13C-LIKE"/>
    <property type="match status" value="1"/>
</dbReference>
<dbReference type="Pfam" id="PF00001">
    <property type="entry name" value="7tm_1"/>
    <property type="match status" value="2"/>
</dbReference>
<comment type="subcellular location">
    <subcellularLocation>
        <location evidence="1">Membrane</location>
    </subcellularLocation>
</comment>
<sequence>MDLPPRSSNWVAFESTSLLVIAITAVAGNVFICLATARNPNLRTTTNLWVTALAVADLARSCITAPMTVGALISGRWNYGTVGCVIQGFFTYFLTLVSLITMAFMALNRYCRVVKPSLYLKIFTKRRSIALLSASWCFLALTVSFPVIIGWAEFSFYPGYAACVLKFHTPTMTRTFLMMDAGLILFPCMVTIAGCYFKVLRAVRLHNLQVVCSLQRSSHSKLISGANIEEIRVTKTLFLLVSTFAICWIPAYTIAFLCRGNLVMISFQGTLAVTFLVGLNSACNPFIYGYMNRSFRVEFWKLIPCKRVENQVVPQLSKRQSLSTTTVLFRTTFTRTIKLPLLLITESVDEIRQCGHDSTICSSSSAFIKSLMASGEDITLLTLFSILEIICLSFNVIVCVAIYRSKSLKIPMNNLIFHLAISDFVIGLFILPRHVFSAAFRHPVGVAGDYLCKFITGSGILWTCSTASGFLLIAIAVERFMSLRIQNQGKEITTARLNRVVAFCWITALLANLPTLIVFSYDEQTDFCHEKWPTWVSPKAYVACIFLFGISSVLVMFVLYTQVIYTLWNRQRRATEISQAARIRARKNITKLLVLVTFIHTVCRLPNYTIYLLAYYAPSVSYGSNVYNLTVLLILLNSTLHPFMLFSNVQGFTRPLFVSFFCCRDNRVVVEPESEHISLQAVRPSVFLLRDTETGLMSRPLALPSRPHSSS</sequence>
<feature type="transmembrane region" description="Helical" evidence="6">
    <location>
        <begin position="12"/>
        <end position="36"/>
    </location>
</feature>
<dbReference type="PROSITE" id="PS50262">
    <property type="entry name" value="G_PROTEIN_RECEP_F1_2"/>
    <property type="match status" value="2"/>
</dbReference>
<evidence type="ECO:0000256" key="2">
    <source>
        <dbReference type="ARBA" id="ARBA00022692"/>
    </source>
</evidence>
<dbReference type="SMART" id="SM01381">
    <property type="entry name" value="7TM_GPCR_Srsx"/>
    <property type="match status" value="1"/>
</dbReference>
<evidence type="ECO:0000256" key="6">
    <source>
        <dbReference type="SAM" id="Phobius"/>
    </source>
</evidence>
<feature type="transmembrane region" description="Helical" evidence="6">
    <location>
        <begin position="455"/>
        <end position="477"/>
    </location>
</feature>
<feature type="transmembrane region" description="Helical" evidence="6">
    <location>
        <begin position="176"/>
        <end position="197"/>
    </location>
</feature>
<dbReference type="PANTHER" id="PTHR45698">
    <property type="entry name" value="TRACE AMINE-ASSOCIATED RECEPTOR 19N-RELATED"/>
    <property type="match status" value="1"/>
</dbReference>
<feature type="transmembrane region" description="Helical" evidence="6">
    <location>
        <begin position="540"/>
        <end position="568"/>
    </location>
</feature>
<feature type="transmembrane region" description="Helical" evidence="6">
    <location>
        <begin position="589"/>
        <end position="614"/>
    </location>
</feature>
<evidence type="ECO:0000256" key="4">
    <source>
        <dbReference type="ARBA" id="ARBA00023136"/>
    </source>
</evidence>
<feature type="domain" description="G-protein coupled receptors family 1 profile" evidence="7">
    <location>
        <begin position="28"/>
        <end position="288"/>
    </location>
</feature>
<dbReference type="InterPro" id="IPR000276">
    <property type="entry name" value="GPCR_Rhodpsn"/>
</dbReference>
<dbReference type="InterPro" id="IPR017452">
    <property type="entry name" value="GPCR_Rhodpsn_7TM"/>
</dbReference>
<keyword evidence="9" id="KW-1185">Reference proteome</keyword>
<accession>A0ABN8NSJ5</accession>
<evidence type="ECO:0000256" key="5">
    <source>
        <dbReference type="RuleBase" id="RU000688"/>
    </source>
</evidence>
<dbReference type="CDD" id="cd00637">
    <property type="entry name" value="7tm_classA_rhodopsin-like"/>
    <property type="match status" value="2"/>
</dbReference>
<feature type="transmembrane region" description="Helical" evidence="6">
    <location>
        <begin position="128"/>
        <end position="152"/>
    </location>
</feature>
<comment type="caution">
    <text evidence="8">The sequence shown here is derived from an EMBL/GenBank/DDBJ whole genome shotgun (WGS) entry which is preliminary data.</text>
</comment>
<keyword evidence="2 5" id="KW-0812">Transmembrane</keyword>
<dbReference type="SUPFAM" id="SSF81321">
    <property type="entry name" value="Family A G protein-coupled receptor-like"/>
    <property type="match status" value="2"/>
</dbReference>
<dbReference type="PROSITE" id="PS00237">
    <property type="entry name" value="G_PROTEIN_RECEP_F1_1"/>
    <property type="match status" value="2"/>
</dbReference>
<keyword evidence="3 6" id="KW-1133">Transmembrane helix</keyword>